<accession>A0A1Y1QBL7</accession>
<protein>
    <submittedName>
        <fullName evidence="1">Uncharacterized protein</fullName>
    </submittedName>
</protein>
<dbReference type="AlphaFoldDB" id="A0A1Y1QBL7"/>
<evidence type="ECO:0000313" key="1">
    <source>
        <dbReference type="EMBL" id="OQX01874.1"/>
    </source>
</evidence>
<sequence>MQYSDHQLVLFPVQTEGVVIAAMQLERCLRGLDLLGEALGEGRYAVGEAFLDLLCFLGCSPDIELTPHADKPFCYLQLPQDDTPVDFNCIRKPPLRVATWVIIGNIHEAEAVPDAALLSALEAASGCRWKYAYRR</sequence>
<reference evidence="1 2" key="1">
    <citation type="submission" date="2017-01" db="EMBL/GenBank/DDBJ databases">
        <title>Novel large sulfur bacteria in the metagenomes of groundwater-fed chemosynthetic microbial mats in the Lake Huron basin.</title>
        <authorList>
            <person name="Sharrar A.M."/>
            <person name="Flood B.E."/>
            <person name="Bailey J.V."/>
            <person name="Jones D.S."/>
            <person name="Biddanda B."/>
            <person name="Ruberg S.A."/>
            <person name="Marcus D.N."/>
            <person name="Dick G.J."/>
        </authorList>
    </citation>
    <scope>NUCLEOTIDE SEQUENCE [LARGE SCALE GENOMIC DNA]</scope>
    <source>
        <strain evidence="1">A8</strain>
    </source>
</reference>
<dbReference type="EMBL" id="MTEJ01000536">
    <property type="protein sequence ID" value="OQX01874.1"/>
    <property type="molecule type" value="Genomic_DNA"/>
</dbReference>
<comment type="caution">
    <text evidence="1">The sequence shown here is derived from an EMBL/GenBank/DDBJ whole genome shotgun (WGS) entry which is preliminary data.</text>
</comment>
<organism evidence="1 2">
    <name type="scientific">Thiothrix lacustris</name>
    <dbReference type="NCBI Taxonomy" id="525917"/>
    <lineage>
        <taxon>Bacteria</taxon>
        <taxon>Pseudomonadati</taxon>
        <taxon>Pseudomonadota</taxon>
        <taxon>Gammaproteobacteria</taxon>
        <taxon>Thiotrichales</taxon>
        <taxon>Thiotrichaceae</taxon>
        <taxon>Thiothrix</taxon>
    </lineage>
</organism>
<gene>
    <name evidence="1" type="ORF">BWK73_44620</name>
</gene>
<proteinExistence type="predicted"/>
<dbReference type="Proteomes" id="UP000192491">
    <property type="component" value="Unassembled WGS sequence"/>
</dbReference>
<name>A0A1Y1QBL7_9GAMM</name>
<evidence type="ECO:0000313" key="2">
    <source>
        <dbReference type="Proteomes" id="UP000192491"/>
    </source>
</evidence>